<dbReference type="Pfam" id="PF13426">
    <property type="entry name" value="PAS_9"/>
    <property type="match status" value="1"/>
</dbReference>
<dbReference type="HOGENOM" id="CLU_1029019_0_0_2"/>
<dbReference type="InterPro" id="IPR000700">
    <property type="entry name" value="PAS-assoc_C"/>
</dbReference>
<protein>
    <submittedName>
        <fullName evidence="3">Putative PAS/PAC sensor protein</fullName>
    </submittedName>
</protein>
<gene>
    <name evidence="3" type="ordered locus">Mmah_0111</name>
</gene>
<dbReference type="STRING" id="547558.Mmah_0111"/>
<feature type="domain" description="PAC" evidence="2">
    <location>
        <begin position="197"/>
        <end position="249"/>
    </location>
</feature>
<dbReference type="AlphaFoldDB" id="D5E8Z6"/>
<evidence type="ECO:0000259" key="1">
    <source>
        <dbReference type="PROSITE" id="PS50112"/>
    </source>
</evidence>
<evidence type="ECO:0000259" key="2">
    <source>
        <dbReference type="PROSITE" id="PS50113"/>
    </source>
</evidence>
<dbReference type="PROSITE" id="PS50112">
    <property type="entry name" value="PAS"/>
    <property type="match status" value="1"/>
</dbReference>
<feature type="domain" description="PAS" evidence="1">
    <location>
        <begin position="124"/>
        <end position="172"/>
    </location>
</feature>
<dbReference type="EMBL" id="CP001994">
    <property type="protein sequence ID" value="ADE35647.1"/>
    <property type="molecule type" value="Genomic_DNA"/>
</dbReference>
<dbReference type="PROSITE" id="PS50113">
    <property type="entry name" value="PAC"/>
    <property type="match status" value="1"/>
</dbReference>
<dbReference type="NCBIfam" id="TIGR00229">
    <property type="entry name" value="sensory_box"/>
    <property type="match status" value="1"/>
</dbReference>
<dbReference type="SMART" id="SM00086">
    <property type="entry name" value="PAC"/>
    <property type="match status" value="2"/>
</dbReference>
<dbReference type="PANTHER" id="PTHR44757:SF2">
    <property type="entry name" value="BIOFILM ARCHITECTURE MAINTENANCE PROTEIN MBAA"/>
    <property type="match status" value="1"/>
</dbReference>
<reference evidence="3 4" key="1">
    <citation type="submission" date="2010-03" db="EMBL/GenBank/DDBJ databases">
        <title>The complete genome of Methanohalophilus mahii DSM 5219.</title>
        <authorList>
            <consortium name="US DOE Joint Genome Institute (JGI-PGF)"/>
            <person name="Lucas S."/>
            <person name="Copeland A."/>
            <person name="Lapidus A."/>
            <person name="Glavina del Rio T."/>
            <person name="Dalin E."/>
            <person name="Tice H."/>
            <person name="Bruce D."/>
            <person name="Goodwin L."/>
            <person name="Pitluck S."/>
            <person name="Kyrpides N."/>
            <person name="Mavromatis K."/>
            <person name="Ivanova N."/>
            <person name="Lykidis A."/>
            <person name="Saunders E."/>
            <person name="Brettin T."/>
            <person name="Detter J.C."/>
            <person name="Han C."/>
            <person name="Land M."/>
            <person name="Hauser L."/>
            <person name="Markowitz V."/>
            <person name="Cheng J.-F."/>
            <person name="Hugenholtz P."/>
            <person name="Woyke T."/>
            <person name="Wu D."/>
            <person name="Spring S."/>
            <person name="Schneider S."/>
            <person name="Schroeder M."/>
            <person name="Klenk H.-P."/>
            <person name="Eisen J.A."/>
        </authorList>
    </citation>
    <scope>NUCLEOTIDE SEQUENCE [LARGE SCALE GENOMIC DNA]</scope>
    <source>
        <strain evidence="4">ATCC 35705 / DSM 5219 / SLP</strain>
    </source>
</reference>
<evidence type="ECO:0000313" key="3">
    <source>
        <dbReference type="EMBL" id="ADE35647.1"/>
    </source>
</evidence>
<dbReference type="InterPro" id="IPR035965">
    <property type="entry name" value="PAS-like_dom_sf"/>
</dbReference>
<dbReference type="SUPFAM" id="SSF55785">
    <property type="entry name" value="PYP-like sensor domain (PAS domain)"/>
    <property type="match status" value="1"/>
</dbReference>
<evidence type="ECO:0000313" key="4">
    <source>
        <dbReference type="Proteomes" id="UP000001059"/>
    </source>
</evidence>
<dbReference type="CDD" id="cd00130">
    <property type="entry name" value="PAS"/>
    <property type="match status" value="1"/>
</dbReference>
<dbReference type="Gene3D" id="3.30.450.20">
    <property type="entry name" value="PAS domain"/>
    <property type="match status" value="2"/>
</dbReference>
<name>D5E8Z6_METMS</name>
<dbReference type="SMART" id="SM00091">
    <property type="entry name" value="PAS"/>
    <property type="match status" value="1"/>
</dbReference>
<dbReference type="PANTHER" id="PTHR44757">
    <property type="entry name" value="DIGUANYLATE CYCLASE DGCP"/>
    <property type="match status" value="1"/>
</dbReference>
<sequence>MFDLWEDNIAIISPAGIISYANKSWKQFAIDNDLDPQECSEGINYLKVCQEATGEYSNEARIALEGIQDVIHGRKRTFKLEYPCHSPEKQRWFLLKATPLSKTVPTSVLLQHIDITERKLAEEDVKRKAHMLKSVGEAVIATDPQGYIDYMNKAAEELYGCRLEEVRGSNIVNVTPATATREQAREIMTELSKGRRWEGEFGVYRTDGTEFSAHVTDTPIVDDNGEMTGIIGISYDITERRLAEENLRRSKDELAAIYKNAPMIMMLLDK</sequence>
<proteinExistence type="predicted"/>
<dbReference type="Proteomes" id="UP000001059">
    <property type="component" value="Chromosome"/>
</dbReference>
<accession>D5E8Z6</accession>
<dbReference type="InterPro" id="IPR052155">
    <property type="entry name" value="Biofilm_reg_signaling"/>
</dbReference>
<dbReference type="KEGG" id="mmh:Mmah_0111"/>
<organism evidence="3 4">
    <name type="scientific">Methanohalophilus mahii (strain ATCC 35705 / DSM 5219 / SLP)</name>
    <dbReference type="NCBI Taxonomy" id="547558"/>
    <lineage>
        <taxon>Archaea</taxon>
        <taxon>Methanobacteriati</taxon>
        <taxon>Methanobacteriota</taxon>
        <taxon>Stenosarchaea group</taxon>
        <taxon>Methanomicrobia</taxon>
        <taxon>Methanosarcinales</taxon>
        <taxon>Methanosarcinaceae</taxon>
        <taxon>Methanohalophilus</taxon>
    </lineage>
</organism>
<keyword evidence="4" id="KW-1185">Reference proteome</keyword>
<dbReference type="InterPro" id="IPR000014">
    <property type="entry name" value="PAS"/>
</dbReference>
<dbReference type="InterPro" id="IPR001610">
    <property type="entry name" value="PAC"/>
</dbReference>